<dbReference type="PANTHER" id="PTHR34700:SF4">
    <property type="entry name" value="PHAGE-LIKE ELEMENT PBSX PROTEIN XKDP"/>
    <property type="match status" value="1"/>
</dbReference>
<evidence type="ECO:0000313" key="4">
    <source>
        <dbReference type="EMBL" id="TYP87435.1"/>
    </source>
</evidence>
<keyword evidence="2" id="KW-0812">Transmembrane</keyword>
<gene>
    <name evidence="4" type="ORF">BD833_10622</name>
</gene>
<feature type="compositionally biased region" description="Low complexity" evidence="1">
    <location>
        <begin position="301"/>
        <end position="313"/>
    </location>
</feature>
<feature type="transmembrane region" description="Helical" evidence="2">
    <location>
        <begin position="55"/>
        <end position="82"/>
    </location>
</feature>
<dbReference type="SUPFAM" id="SSF54106">
    <property type="entry name" value="LysM domain"/>
    <property type="match status" value="1"/>
</dbReference>
<reference evidence="4 5" key="1">
    <citation type="submission" date="2019-07" db="EMBL/GenBank/DDBJ databases">
        <title>Genomic Encyclopedia of Archaeal and Bacterial Type Strains, Phase II (KMG-II): from individual species to whole genera.</title>
        <authorList>
            <person name="Goeker M."/>
        </authorList>
    </citation>
    <scope>NUCLEOTIDE SEQUENCE [LARGE SCALE GENOMIC DNA]</scope>
    <source>
        <strain evidence="4 5">DSM 46842</strain>
    </source>
</reference>
<feature type="compositionally biased region" description="Low complexity" evidence="1">
    <location>
        <begin position="359"/>
        <end position="378"/>
    </location>
</feature>
<evidence type="ECO:0000259" key="3">
    <source>
        <dbReference type="PROSITE" id="PS51782"/>
    </source>
</evidence>
<feature type="compositionally biased region" description="Low complexity" evidence="1">
    <location>
        <begin position="340"/>
        <end position="349"/>
    </location>
</feature>
<evidence type="ECO:0000256" key="1">
    <source>
        <dbReference type="SAM" id="MobiDB-lite"/>
    </source>
</evidence>
<dbReference type="InterPro" id="IPR018392">
    <property type="entry name" value="LysM"/>
</dbReference>
<dbReference type="Proteomes" id="UP000322499">
    <property type="component" value="Unassembled WGS sequence"/>
</dbReference>
<dbReference type="PROSITE" id="PS51782">
    <property type="entry name" value="LYSM"/>
    <property type="match status" value="1"/>
</dbReference>
<dbReference type="RefSeq" id="WP_166533115.1">
    <property type="nucleotide sequence ID" value="NZ_VNHW01000006.1"/>
</dbReference>
<keyword evidence="2" id="KW-0472">Membrane</keyword>
<feature type="transmembrane region" description="Helical" evidence="2">
    <location>
        <begin position="103"/>
        <end position="121"/>
    </location>
</feature>
<comment type="caution">
    <text evidence="4">The sequence shown here is derived from an EMBL/GenBank/DDBJ whole genome shotgun (WGS) entry which is preliminary data.</text>
</comment>
<keyword evidence="5" id="KW-1185">Reference proteome</keyword>
<dbReference type="Pfam" id="PF01476">
    <property type="entry name" value="LysM"/>
    <property type="match status" value="1"/>
</dbReference>
<feature type="compositionally biased region" description="Pro residues" evidence="1">
    <location>
        <begin position="314"/>
        <end position="339"/>
    </location>
</feature>
<feature type="transmembrane region" description="Helical" evidence="2">
    <location>
        <begin position="7"/>
        <end position="35"/>
    </location>
</feature>
<dbReference type="SMART" id="SM00257">
    <property type="entry name" value="LysM"/>
    <property type="match status" value="2"/>
</dbReference>
<dbReference type="InterPro" id="IPR036388">
    <property type="entry name" value="WH-like_DNA-bd_sf"/>
</dbReference>
<dbReference type="Gene3D" id="1.10.10.10">
    <property type="entry name" value="Winged helix-like DNA-binding domain superfamily/Winged helix DNA-binding domain"/>
    <property type="match status" value="1"/>
</dbReference>
<feature type="region of interest" description="Disordered" evidence="1">
    <location>
        <begin position="278"/>
        <end position="388"/>
    </location>
</feature>
<dbReference type="InterPro" id="IPR052196">
    <property type="entry name" value="Bact_Kbp"/>
</dbReference>
<evidence type="ECO:0000256" key="2">
    <source>
        <dbReference type="SAM" id="Phobius"/>
    </source>
</evidence>
<feature type="domain" description="LysM" evidence="3">
    <location>
        <begin position="174"/>
        <end position="223"/>
    </location>
</feature>
<accession>A0A5S5CUZ9</accession>
<dbReference type="AlphaFoldDB" id="A0A5S5CUZ9"/>
<dbReference type="InterPro" id="IPR036779">
    <property type="entry name" value="LysM_dom_sf"/>
</dbReference>
<dbReference type="CDD" id="cd00118">
    <property type="entry name" value="LysM"/>
    <property type="match status" value="1"/>
</dbReference>
<proteinExistence type="predicted"/>
<sequence>MTGRVALLLRAVGALVALLAVVVGVPVLLAVLHLVPDSLPSLDEVGAVLTSRDNGQLVGLVLAAGVWVCWALFTAATVAEVVAFARARPAPALPGLGTFQRPAAALVTAVAVGFTVAPLTTGGPASTATAPPLPVSATSTVVPSSAQYASAPVTAQTPVTYSMPDEHTPPAETTTYQVQRRDTLWALAERHLGDPLRYPEIARLNPTSVGPDNEILPGTVLVLPPDAVRLPPMGQAPTTATLIEDVTVEPGDTLWDLTEEITGSGHNWRQAWELNRGRSQPAGATYTDPSLIRPGWTLSIPDPTSPATSASSAPGPPVAEPAPPTTEPPQPSGPAPSAAPPADSTTPGTDAPPPPAPGPATNAPTSSPTAAPTSAEPLPARPEETSTGSTVELPMIAFAAGGGLLLAGASLTALLRYRRRQFRQRRPGRIIGSTPPELLHVERALQEAGSVGSADVTWLDQALRALVQALARVDGARLPDVVAACMTDDVLTLVLTEPISEAPAPWTVDPAGTRWSIRRDDPLTYDEQRRAYFFAPFPMLASVGYTTEGEHWLLDLERAAPLSLSGDAERCLNLARFLAAELAHNTWSEMLQVTLVGFGQELAQINPDRLTYTDDVEKAIAGLDGHLESVTEAMRMAEVDLLSGRMRDVAGDAWAAHVLFIAPAVASDSAGLERLITAMKQQRARGAAGLVLIDDPDHAEAGRWQLTVDEAGMLSIPALGVELIAQQIPADEATQLAEMLALATLTDDRPMPPAHGDKPWDEHADACGGLRVDPSRAARSQPPAVAGADDVPVSGLADTSPWIANSVLPLSVQTYLDRAATTEQDLNALAPATDAGIRNQVEVADPALDADLADWADPSCPRPKVTLLGPVGVQAQGKLPERNPRRQFYTEIVAYLATRPGSVTSERYATAIWPNEPDVVGKTKVRQSISIVRAWLGTNPATGADYLPSGVTTGGVGRYRVDDVLIDAELFRRLRVRGLARGVDGIADLQAALDLVTGQPFDLPTSRQGAPGGYSWLVDENSRLDHEYAAMIVDVAHTVATHHLAVGEPELAAAAAHVALKAGSYEDVPLLDLVAACDAQGNRAEADAYVARILANHDAEVEEDLPPRTAEILFRRQWNHKAS</sequence>
<keyword evidence="2" id="KW-1133">Transmembrane helix</keyword>
<dbReference type="Gene3D" id="3.10.350.10">
    <property type="entry name" value="LysM domain"/>
    <property type="match status" value="2"/>
</dbReference>
<evidence type="ECO:0000313" key="5">
    <source>
        <dbReference type="Proteomes" id="UP000322499"/>
    </source>
</evidence>
<organism evidence="4 5">
    <name type="scientific">Blastococcus xanthinilyticus</name>
    <dbReference type="NCBI Taxonomy" id="1564164"/>
    <lineage>
        <taxon>Bacteria</taxon>
        <taxon>Bacillati</taxon>
        <taxon>Actinomycetota</taxon>
        <taxon>Actinomycetes</taxon>
        <taxon>Geodermatophilales</taxon>
        <taxon>Geodermatophilaceae</taxon>
        <taxon>Blastococcus</taxon>
    </lineage>
</organism>
<dbReference type="EMBL" id="VNHW01000006">
    <property type="protein sequence ID" value="TYP87435.1"/>
    <property type="molecule type" value="Genomic_DNA"/>
</dbReference>
<dbReference type="PANTHER" id="PTHR34700">
    <property type="entry name" value="POTASSIUM BINDING PROTEIN KBP"/>
    <property type="match status" value="1"/>
</dbReference>
<name>A0A5S5CUZ9_9ACTN</name>
<protein>
    <submittedName>
        <fullName evidence="4">LysM domain-containing protein</fullName>
    </submittedName>
</protein>